<evidence type="ECO:0000256" key="1">
    <source>
        <dbReference type="ARBA" id="ARBA00001917"/>
    </source>
</evidence>
<dbReference type="OrthoDB" id="9794954at2"/>
<evidence type="ECO:0000256" key="18">
    <source>
        <dbReference type="ARBA" id="ARBA00023027"/>
    </source>
</evidence>
<evidence type="ECO:0000256" key="20">
    <source>
        <dbReference type="ARBA" id="ARBA00029718"/>
    </source>
</evidence>
<comment type="similarity">
    <text evidence="6">Belongs to the dihydropyrimidine dehydrogenase family.</text>
</comment>
<evidence type="ECO:0000256" key="6">
    <source>
        <dbReference type="ARBA" id="ARBA00010804"/>
    </source>
</evidence>
<feature type="domain" description="4Fe-4S ferredoxin-type" evidence="30">
    <location>
        <begin position="463"/>
        <end position="492"/>
    </location>
</feature>
<dbReference type="STRING" id="1732.SAMN02910417_02489"/>
<evidence type="ECO:0000256" key="15">
    <source>
        <dbReference type="ARBA" id="ARBA00023002"/>
    </source>
</evidence>
<keyword evidence="12" id="KW-0547">Nucleotide-binding</keyword>
<keyword evidence="13" id="KW-0274">FAD</keyword>
<dbReference type="EC" id="1.3.1.14" evidence="7"/>
<comment type="catalytic activity">
    <reaction evidence="26">
        <text>(S)-dihydroorotate + NAD(+) = orotate + NADH + H(+)</text>
        <dbReference type="Rhea" id="RHEA:13513"/>
        <dbReference type="ChEBI" id="CHEBI:15378"/>
        <dbReference type="ChEBI" id="CHEBI:30839"/>
        <dbReference type="ChEBI" id="CHEBI:30864"/>
        <dbReference type="ChEBI" id="CHEBI:57540"/>
        <dbReference type="ChEBI" id="CHEBI:57945"/>
        <dbReference type="EC" id="1.3.1.14"/>
    </reaction>
</comment>
<evidence type="ECO:0000256" key="22">
    <source>
        <dbReference type="ARBA" id="ARBA00032046"/>
    </source>
</evidence>
<keyword evidence="32" id="KW-1185">Reference proteome</keyword>
<dbReference type="GO" id="GO:0004159">
    <property type="term" value="F:dihydropyrimidine dehydrogenase (NAD+) activity"/>
    <property type="evidence" value="ECO:0007669"/>
    <property type="project" value="UniProtKB-EC"/>
</dbReference>
<evidence type="ECO:0000256" key="2">
    <source>
        <dbReference type="ARBA" id="ARBA00001974"/>
    </source>
</evidence>
<dbReference type="Pfam" id="PF01180">
    <property type="entry name" value="DHO_dh"/>
    <property type="match status" value="1"/>
</dbReference>
<comment type="function">
    <text evidence="3">Catalyzes the conversion of dihydroorotate to orotate with NAD(+) as electron acceptor.</text>
</comment>
<dbReference type="EC" id="1.3.1.1" evidence="29"/>
<dbReference type="AlphaFoldDB" id="A0A1G6CKW4"/>
<keyword evidence="11" id="KW-0479">Metal-binding</keyword>
<evidence type="ECO:0000256" key="7">
    <source>
        <dbReference type="ARBA" id="ARBA00012061"/>
    </source>
</evidence>
<evidence type="ECO:0000256" key="10">
    <source>
        <dbReference type="ARBA" id="ARBA00022643"/>
    </source>
</evidence>
<keyword evidence="16" id="KW-0408">Iron</keyword>
<evidence type="ECO:0000256" key="8">
    <source>
        <dbReference type="ARBA" id="ARBA00018101"/>
    </source>
</evidence>
<comment type="similarity">
    <text evidence="5">Belongs to the dihydroorotate dehydrogenase family. Type 1 subfamily.</text>
</comment>
<dbReference type="CDD" id="cd02940">
    <property type="entry name" value="DHPD_FMN"/>
    <property type="match status" value="1"/>
</dbReference>
<evidence type="ECO:0000256" key="12">
    <source>
        <dbReference type="ARBA" id="ARBA00022741"/>
    </source>
</evidence>
<name>A0A1G6CKW4_EUBOX</name>
<dbReference type="PROSITE" id="PS00198">
    <property type="entry name" value="4FE4S_FER_1"/>
    <property type="match status" value="1"/>
</dbReference>
<dbReference type="NCBIfam" id="NF006183">
    <property type="entry name" value="PRK08318.1"/>
    <property type="match status" value="1"/>
</dbReference>
<organism evidence="31 32">
    <name type="scientific">Eubacterium oxidoreducens</name>
    <dbReference type="NCBI Taxonomy" id="1732"/>
    <lineage>
        <taxon>Bacteria</taxon>
        <taxon>Bacillati</taxon>
        <taxon>Bacillota</taxon>
        <taxon>Clostridia</taxon>
        <taxon>Eubacteriales</taxon>
        <taxon>Eubacteriaceae</taxon>
        <taxon>Eubacterium</taxon>
    </lineage>
</organism>
<gene>
    <name evidence="31" type="ORF">SAMN02910417_02489</name>
</gene>
<dbReference type="Gene3D" id="3.30.70.20">
    <property type="match status" value="1"/>
</dbReference>
<dbReference type="InterPro" id="IPR013785">
    <property type="entry name" value="Aldolase_TIM"/>
</dbReference>
<dbReference type="PANTHER" id="PTHR43073:SF2">
    <property type="entry name" value="DIHYDROPYRIMIDINE DEHYDROGENASE [NADP(+)]"/>
    <property type="match status" value="1"/>
</dbReference>
<dbReference type="Gene3D" id="3.20.20.70">
    <property type="entry name" value="Aldolase class I"/>
    <property type="match status" value="1"/>
</dbReference>
<evidence type="ECO:0000256" key="9">
    <source>
        <dbReference type="ARBA" id="ARBA00022630"/>
    </source>
</evidence>
<evidence type="ECO:0000256" key="19">
    <source>
        <dbReference type="ARBA" id="ARBA00029440"/>
    </source>
</evidence>
<dbReference type="PANTHER" id="PTHR43073">
    <property type="entry name" value="DIHYDROPYRIMIDINE DEHYDROGENASE [NADP(+)]"/>
    <property type="match status" value="1"/>
</dbReference>
<evidence type="ECO:0000256" key="27">
    <source>
        <dbReference type="ARBA" id="ARBA00049578"/>
    </source>
</evidence>
<dbReference type="InterPro" id="IPR017900">
    <property type="entry name" value="4Fe4S_Fe_S_CS"/>
</dbReference>
<dbReference type="SUPFAM" id="SSF54862">
    <property type="entry name" value="4Fe-4S ferredoxins"/>
    <property type="match status" value="1"/>
</dbReference>
<evidence type="ECO:0000256" key="11">
    <source>
        <dbReference type="ARBA" id="ARBA00022723"/>
    </source>
</evidence>
<reference evidence="31 32" key="1">
    <citation type="submission" date="2016-10" db="EMBL/GenBank/DDBJ databases">
        <authorList>
            <person name="de Groot N.N."/>
        </authorList>
    </citation>
    <scope>NUCLEOTIDE SEQUENCE [LARGE SCALE GENOMIC DNA]</scope>
    <source>
        <strain evidence="31 32">DSM 3217</strain>
    </source>
</reference>
<dbReference type="Pfam" id="PF14691">
    <property type="entry name" value="Fer4_20"/>
    <property type="match status" value="1"/>
</dbReference>
<dbReference type="Pfam" id="PF14697">
    <property type="entry name" value="Fer4_21"/>
    <property type="match status" value="1"/>
</dbReference>
<dbReference type="InterPro" id="IPR017896">
    <property type="entry name" value="4Fe4S_Fe-S-bd"/>
</dbReference>
<dbReference type="SUPFAM" id="SSF51395">
    <property type="entry name" value="FMN-linked oxidoreductases"/>
    <property type="match status" value="1"/>
</dbReference>
<evidence type="ECO:0000256" key="17">
    <source>
        <dbReference type="ARBA" id="ARBA00023014"/>
    </source>
</evidence>
<comment type="catalytic activity">
    <reaction evidence="25">
        <text>5,6-dihydrouracil + NAD(+) = uracil + NADH + H(+)</text>
        <dbReference type="Rhea" id="RHEA:20189"/>
        <dbReference type="ChEBI" id="CHEBI:15378"/>
        <dbReference type="ChEBI" id="CHEBI:15901"/>
        <dbReference type="ChEBI" id="CHEBI:17568"/>
        <dbReference type="ChEBI" id="CHEBI:57540"/>
        <dbReference type="ChEBI" id="CHEBI:57945"/>
        <dbReference type="EC" id="1.3.1.1"/>
    </reaction>
</comment>
<dbReference type="InterPro" id="IPR005720">
    <property type="entry name" value="Dihydroorotate_DH_cat"/>
</dbReference>
<dbReference type="GO" id="GO:0004589">
    <property type="term" value="F:dihydroorotate dehydrogenase (NAD+) activity"/>
    <property type="evidence" value="ECO:0007669"/>
    <property type="project" value="UniProtKB-EC"/>
</dbReference>
<evidence type="ECO:0000256" key="24">
    <source>
        <dbReference type="ARBA" id="ARBA00047685"/>
    </source>
</evidence>
<keyword evidence="18" id="KW-0520">NAD</keyword>
<keyword evidence="9" id="KW-0285">Flavoprotein</keyword>
<evidence type="ECO:0000256" key="5">
    <source>
        <dbReference type="ARBA" id="ARBA00008008"/>
    </source>
</evidence>
<dbReference type="PROSITE" id="PS51379">
    <property type="entry name" value="4FE4S_FER_2"/>
    <property type="match status" value="2"/>
</dbReference>
<dbReference type="FunFam" id="3.20.20.70:FF:000027">
    <property type="entry name" value="Dihydropyrimidine dehydrogenase [NADP(+)]"/>
    <property type="match status" value="1"/>
</dbReference>
<comment type="pathway">
    <text evidence="19">Amino-acid biosynthesis.</text>
</comment>
<keyword evidence="15" id="KW-0560">Oxidoreductase</keyword>
<dbReference type="EMBL" id="FMXR01000021">
    <property type="protein sequence ID" value="SDB33524.1"/>
    <property type="molecule type" value="Genomic_DNA"/>
</dbReference>
<dbReference type="InterPro" id="IPR028261">
    <property type="entry name" value="DPD_II"/>
</dbReference>
<evidence type="ECO:0000256" key="25">
    <source>
        <dbReference type="ARBA" id="ARBA00048792"/>
    </source>
</evidence>
<evidence type="ECO:0000259" key="30">
    <source>
        <dbReference type="PROSITE" id="PS51379"/>
    </source>
</evidence>
<evidence type="ECO:0000313" key="31">
    <source>
        <dbReference type="EMBL" id="SDB33524.1"/>
    </source>
</evidence>
<comment type="subunit">
    <text evidence="28">Heterotetramer of 2 PreA and 2 PreT subunits.</text>
</comment>
<comment type="function">
    <text evidence="27">Involved in pyrimidine base degradation. Catalyzes physiologically the reduction of uracil to 5,6-dihydrouracil (DHU) by using NADH as a specific cosubstrate. It also catalyzes the reverse reaction and the reduction of thymine to 5,6-dihydrothymine (DHT).</text>
</comment>
<evidence type="ECO:0000256" key="16">
    <source>
        <dbReference type="ARBA" id="ARBA00023004"/>
    </source>
</evidence>
<dbReference type="Gene3D" id="1.10.1060.10">
    <property type="entry name" value="Alpha-helical ferredoxin"/>
    <property type="match status" value="1"/>
</dbReference>
<evidence type="ECO:0000256" key="21">
    <source>
        <dbReference type="ARBA" id="ARBA00030119"/>
    </source>
</evidence>
<evidence type="ECO:0000256" key="4">
    <source>
        <dbReference type="ARBA" id="ARBA00004715"/>
    </source>
</evidence>
<evidence type="ECO:0000256" key="23">
    <source>
        <dbReference type="ARBA" id="ARBA00032722"/>
    </source>
</evidence>
<evidence type="ECO:0000256" key="28">
    <source>
        <dbReference type="ARBA" id="ARBA00049714"/>
    </source>
</evidence>
<comment type="cofactor">
    <cofactor evidence="1">
        <name>FMN</name>
        <dbReference type="ChEBI" id="CHEBI:58210"/>
    </cofactor>
</comment>
<evidence type="ECO:0000313" key="32">
    <source>
        <dbReference type="Proteomes" id="UP000199228"/>
    </source>
</evidence>
<dbReference type="GO" id="GO:0005737">
    <property type="term" value="C:cytoplasm"/>
    <property type="evidence" value="ECO:0007669"/>
    <property type="project" value="InterPro"/>
</dbReference>
<evidence type="ECO:0000256" key="13">
    <source>
        <dbReference type="ARBA" id="ARBA00022827"/>
    </source>
</evidence>
<accession>A0A1G6CKW4</accession>
<dbReference type="InterPro" id="IPR009051">
    <property type="entry name" value="Helical_ferredxn"/>
</dbReference>
<proteinExistence type="inferred from homology"/>
<evidence type="ECO:0000256" key="26">
    <source>
        <dbReference type="ARBA" id="ARBA00048996"/>
    </source>
</evidence>
<dbReference type="Proteomes" id="UP000199228">
    <property type="component" value="Unassembled WGS sequence"/>
</dbReference>
<feature type="domain" description="4Fe-4S ferredoxin-type" evidence="30">
    <location>
        <begin position="430"/>
        <end position="459"/>
    </location>
</feature>
<evidence type="ECO:0000256" key="14">
    <source>
        <dbReference type="ARBA" id="ARBA00022857"/>
    </source>
</evidence>
<comment type="pathway">
    <text evidence="4">Pyrimidine metabolism; UMP biosynthesis via de novo pathway; orotate from (S)-dihydroorotate (NAD(+) route): step 1/1.</text>
</comment>
<sequence length="497" mass="54694">MAYENIKIREEAGRCLLCHEPACTKACDGKVAVDEIVRSLRFENEIGAYRKLKASGYDKDGIQKAMAACTRGKIDRPVDLKMIFESLESRQEDVKTDGVDLSIDFCGIPCENPFFLSSSVVGSNYEMVAKAFDMGWAGVAFKTIGFFKPDEVSPRFAALTKEQTPFVGFKNLEQISDHSLEENLSYLRQLKRDYPTKIIVASIMGRNEEEWAKLASRMEEVGADIIECNFSCPQMVGDGVGSDVGTNEELVRKYTAAVKSACSIPVLAKMTPNITCMEDAAYAAVQGGADGIAAINTIKSIMNVHLESGMSEPVVSGKTSVGGYSGKAVKPIALRFIYEMKRDERIKKIPISGMGGIESWRDAMEFLALGCENLQITTSVMQYGYRIIEDLKEGLSLYLAKNRIKRVQDIVGCGLSSIVPTEELDRKTIEYPKFDRDTCIGCGRCYISCYDGGHQALEFEASKGPRLLPHKCVGCQLCKLVCPVGAITSGTRVKKKE</sequence>
<evidence type="ECO:0000256" key="29">
    <source>
        <dbReference type="ARBA" id="ARBA00049728"/>
    </source>
</evidence>
<dbReference type="GO" id="GO:0051536">
    <property type="term" value="F:iron-sulfur cluster binding"/>
    <property type="evidence" value="ECO:0007669"/>
    <property type="project" value="UniProtKB-KW"/>
</dbReference>
<comment type="catalytic activity">
    <reaction evidence="24">
        <text>5,6-dihydrothymine + NAD(+) = thymine + NADH + H(+)</text>
        <dbReference type="Rhea" id="RHEA:28791"/>
        <dbReference type="ChEBI" id="CHEBI:15378"/>
        <dbReference type="ChEBI" id="CHEBI:17821"/>
        <dbReference type="ChEBI" id="CHEBI:27468"/>
        <dbReference type="ChEBI" id="CHEBI:57540"/>
        <dbReference type="ChEBI" id="CHEBI:57945"/>
        <dbReference type="EC" id="1.3.1.1"/>
    </reaction>
</comment>
<dbReference type="GO" id="GO:0000166">
    <property type="term" value="F:nucleotide binding"/>
    <property type="evidence" value="ECO:0007669"/>
    <property type="project" value="UniProtKB-KW"/>
</dbReference>
<keyword evidence="10" id="KW-0288">FMN</keyword>
<keyword evidence="14" id="KW-0521">NADP</keyword>
<protein>
    <recommendedName>
        <fullName evidence="8">Dihydroorotate dehydrogenase B (NAD(+)), catalytic subunit</fullName>
        <ecNumber evidence="29">1.3.1.1</ecNumber>
        <ecNumber evidence="7">1.3.1.14</ecNumber>
    </recommendedName>
    <alternativeName>
        <fullName evidence="20">Dihydroorotate oxidase B</fullName>
    </alternativeName>
    <alternativeName>
        <fullName evidence="23">Dihydrothymine dehydrogenase</fullName>
    </alternativeName>
    <alternativeName>
        <fullName evidence="21">Dihydrouracil dehydrogenase</fullName>
    </alternativeName>
    <alternativeName>
        <fullName evidence="22">Orotate reductase (NADH)</fullName>
    </alternativeName>
</protein>
<dbReference type="GO" id="GO:0046872">
    <property type="term" value="F:metal ion binding"/>
    <property type="evidence" value="ECO:0007669"/>
    <property type="project" value="UniProtKB-KW"/>
</dbReference>
<evidence type="ECO:0000256" key="3">
    <source>
        <dbReference type="ARBA" id="ARBA00003616"/>
    </source>
</evidence>
<comment type="cofactor">
    <cofactor evidence="2">
        <name>FAD</name>
        <dbReference type="ChEBI" id="CHEBI:57692"/>
    </cofactor>
</comment>
<keyword evidence="17" id="KW-0411">Iron-sulfur</keyword>